<dbReference type="Gene3D" id="2.170.16.10">
    <property type="entry name" value="Hedgehog/Intein (Hint) domain"/>
    <property type="match status" value="1"/>
</dbReference>
<dbReference type="Proteomes" id="UP000516424">
    <property type="component" value="Chromosome"/>
</dbReference>
<reference evidence="2 3" key="1">
    <citation type="journal article" date="2011" name="Microbiology">
        <title>Transcriptome response to different carbon sources in Acetobacter aceti.</title>
        <authorList>
            <person name="Sakurai K."/>
            <person name="Arai H."/>
            <person name="Ishii M."/>
            <person name="Igarashi Y."/>
        </authorList>
    </citation>
    <scope>NUCLEOTIDE SEQUENCE [LARGE SCALE GENOMIC DNA]</scope>
    <source>
        <strain evidence="2 3">NBRC 14818</strain>
    </source>
</reference>
<dbReference type="EMBL" id="AP023410">
    <property type="protein sequence ID" value="BCK76844.1"/>
    <property type="molecule type" value="Genomic_DNA"/>
</dbReference>
<dbReference type="InterPro" id="IPR036844">
    <property type="entry name" value="Hint_dom_sf"/>
</dbReference>
<keyword evidence="3" id="KW-1185">Reference proteome</keyword>
<dbReference type="Pfam" id="PF13403">
    <property type="entry name" value="Hint_2"/>
    <property type="match status" value="1"/>
</dbReference>
<organism evidence="2 3">
    <name type="scientific">Acetobacter aceti NBRC 14818</name>
    <dbReference type="NCBI Taxonomy" id="887700"/>
    <lineage>
        <taxon>Bacteria</taxon>
        <taxon>Pseudomonadati</taxon>
        <taxon>Pseudomonadota</taxon>
        <taxon>Alphaproteobacteria</taxon>
        <taxon>Acetobacterales</taxon>
        <taxon>Acetobacteraceae</taxon>
        <taxon>Acetobacter</taxon>
        <taxon>Acetobacter subgen. Acetobacter</taxon>
    </lineage>
</organism>
<dbReference type="RefSeq" id="WP_010666383.1">
    <property type="nucleotide sequence ID" value="NZ_AP023410.1"/>
</dbReference>
<name>A0AB33IH55_ACEAC</name>
<feature type="domain" description="Hedgehog/Intein (Hint)" evidence="1">
    <location>
        <begin position="227"/>
        <end position="364"/>
    </location>
</feature>
<evidence type="ECO:0000313" key="3">
    <source>
        <dbReference type="Proteomes" id="UP000516424"/>
    </source>
</evidence>
<dbReference type="SUPFAM" id="SSF51294">
    <property type="entry name" value="Hedgehog/intein (Hint) domain"/>
    <property type="match status" value="1"/>
</dbReference>
<dbReference type="InterPro" id="IPR028992">
    <property type="entry name" value="Hedgehog/Intein_dom"/>
</dbReference>
<protein>
    <recommendedName>
        <fullName evidence="1">Hedgehog/Intein (Hint) domain-containing protein</fullName>
    </recommendedName>
</protein>
<evidence type="ECO:0000259" key="1">
    <source>
        <dbReference type="Pfam" id="PF13403"/>
    </source>
</evidence>
<accession>A0AB33IH55</accession>
<proteinExistence type="predicted"/>
<dbReference type="AlphaFoldDB" id="A0AB33IH55"/>
<gene>
    <name evidence="2" type="ORF">EMQ_2450</name>
</gene>
<evidence type="ECO:0000313" key="2">
    <source>
        <dbReference type="EMBL" id="BCK76844.1"/>
    </source>
</evidence>
<sequence>MVTQATSTQYAAYTAGNGTESDPYVLASNSGTITLESGKYYVLENGATIGTAIINEYNASGSTGGINVNGGHLTIDSDGKGTSVAGKIDMSGQGSSLVLNNDTGKWSYEANLVGEDISAGGDQYYTYPALQNATITNFGSGASMCTNDIPGGFGTSIGIAGSYTDSSTFILKKSDSIIVNPSDSNPHANNAAGYYGVSVTGVGGTYSHPTSTTYFYPQNGGNCIDGCFLPGTHILTRDGEKQVETLVEGDEIAVIENGQTVFRPLAWLGRSHADVAALGFDVDAYPVRIRKDAFGEGAPHRDLLVTSEHCIHIDGKFVPVRMLVNGASILIDRSIAAFDFYHVELEQHGVIVSEGLETESYLDTGNRGTFENSPIRALRPHFAGGFVINGGKSWQRDAGAPLVTDQATVEPIWKAVAARAETLGLSVADNAAETTNDPDIRLVAEDGREIRAVRHTGNTYSFMVPSTVSDVRIVSRTARPSEMIGPFCDDRRDLGVVVGEVVVTNGRDRSVLTDHLSDADISGWQAYEGGVGRWTSGNALLSLGNAGEGLFARMVEVEVLVAGPYHVGDSAQAAVQVA</sequence>